<keyword evidence="6 14" id="KW-0808">Transferase</keyword>
<keyword evidence="12 14" id="KW-0324">Glycolysis</keyword>
<dbReference type="GO" id="GO:0000287">
    <property type="term" value="F:magnesium ion binding"/>
    <property type="evidence" value="ECO:0007669"/>
    <property type="project" value="InterPro"/>
</dbReference>
<dbReference type="SUPFAM" id="SSF50800">
    <property type="entry name" value="PK beta-barrel domain-like"/>
    <property type="match status" value="1"/>
</dbReference>
<evidence type="ECO:0000259" key="15">
    <source>
        <dbReference type="Pfam" id="PF00224"/>
    </source>
</evidence>
<evidence type="ECO:0000256" key="13">
    <source>
        <dbReference type="ARBA" id="ARBA00023317"/>
    </source>
</evidence>
<organism evidence="16 17">
    <name type="scientific">Inconstantimicrobium porci</name>
    <dbReference type="NCBI Taxonomy" id="2652291"/>
    <lineage>
        <taxon>Bacteria</taxon>
        <taxon>Bacillati</taxon>
        <taxon>Bacillota</taxon>
        <taxon>Clostridia</taxon>
        <taxon>Eubacteriales</taxon>
        <taxon>Clostridiaceae</taxon>
        <taxon>Inconstantimicrobium</taxon>
    </lineage>
</organism>
<dbReference type="EMBL" id="VULX01000001">
    <property type="protein sequence ID" value="MSR89893.1"/>
    <property type="molecule type" value="Genomic_DNA"/>
</dbReference>
<evidence type="ECO:0000256" key="14">
    <source>
        <dbReference type="RuleBase" id="RU000504"/>
    </source>
</evidence>
<dbReference type="PANTHER" id="PTHR11817">
    <property type="entry name" value="PYRUVATE KINASE"/>
    <property type="match status" value="1"/>
</dbReference>
<keyword evidence="9 14" id="KW-0418">Kinase</keyword>
<feature type="domain" description="Pyruvate kinase barrel" evidence="15">
    <location>
        <begin position="10"/>
        <end position="328"/>
    </location>
</feature>
<evidence type="ECO:0000256" key="10">
    <source>
        <dbReference type="ARBA" id="ARBA00022840"/>
    </source>
</evidence>
<dbReference type="GO" id="GO:0016301">
    <property type="term" value="F:kinase activity"/>
    <property type="evidence" value="ECO:0007669"/>
    <property type="project" value="UniProtKB-KW"/>
</dbReference>
<dbReference type="UniPathway" id="UPA00109">
    <property type="reaction ID" value="UER00188"/>
</dbReference>
<evidence type="ECO:0000256" key="7">
    <source>
        <dbReference type="ARBA" id="ARBA00022723"/>
    </source>
</evidence>
<comment type="pathway">
    <text evidence="2 14">Carbohydrate degradation; glycolysis; pyruvate from D-glyceraldehyde 3-phosphate: step 5/5.</text>
</comment>
<keyword evidence="11 14" id="KW-0460">Magnesium</keyword>
<accession>A0A7X2MVK7</accession>
<dbReference type="InterPro" id="IPR001697">
    <property type="entry name" value="Pyr_Knase"/>
</dbReference>
<evidence type="ECO:0000256" key="6">
    <source>
        <dbReference type="ARBA" id="ARBA00022679"/>
    </source>
</evidence>
<dbReference type="InterPro" id="IPR011037">
    <property type="entry name" value="Pyrv_Knase-like_insert_dom_sf"/>
</dbReference>
<evidence type="ECO:0000256" key="11">
    <source>
        <dbReference type="ARBA" id="ARBA00022842"/>
    </source>
</evidence>
<evidence type="ECO:0000256" key="8">
    <source>
        <dbReference type="ARBA" id="ARBA00022741"/>
    </source>
</evidence>
<evidence type="ECO:0000256" key="2">
    <source>
        <dbReference type="ARBA" id="ARBA00004997"/>
    </source>
</evidence>
<evidence type="ECO:0000256" key="9">
    <source>
        <dbReference type="ARBA" id="ARBA00022777"/>
    </source>
</evidence>
<keyword evidence="10" id="KW-0067">ATP-binding</keyword>
<comment type="catalytic activity">
    <reaction evidence="14">
        <text>pyruvate + ATP = phosphoenolpyruvate + ADP + H(+)</text>
        <dbReference type="Rhea" id="RHEA:18157"/>
        <dbReference type="ChEBI" id="CHEBI:15361"/>
        <dbReference type="ChEBI" id="CHEBI:15378"/>
        <dbReference type="ChEBI" id="CHEBI:30616"/>
        <dbReference type="ChEBI" id="CHEBI:58702"/>
        <dbReference type="ChEBI" id="CHEBI:456216"/>
        <dbReference type="EC" id="2.7.1.40"/>
    </reaction>
</comment>
<dbReference type="SUPFAM" id="SSF51621">
    <property type="entry name" value="Phosphoenolpyruvate/pyruvate domain"/>
    <property type="match status" value="1"/>
</dbReference>
<comment type="cofactor">
    <cofactor evidence="1">
        <name>K(+)</name>
        <dbReference type="ChEBI" id="CHEBI:29103"/>
    </cofactor>
</comment>
<evidence type="ECO:0000256" key="4">
    <source>
        <dbReference type="ARBA" id="ARBA00012142"/>
    </source>
</evidence>
<dbReference type="GO" id="GO:0004743">
    <property type="term" value="F:pyruvate kinase activity"/>
    <property type="evidence" value="ECO:0007669"/>
    <property type="project" value="UniProtKB-EC"/>
</dbReference>
<dbReference type="InterPro" id="IPR015813">
    <property type="entry name" value="Pyrv/PenolPyrv_kinase-like_dom"/>
</dbReference>
<dbReference type="Pfam" id="PF00224">
    <property type="entry name" value="PK"/>
    <property type="match status" value="1"/>
</dbReference>
<comment type="caution">
    <text evidence="16">The sequence shown here is derived from an EMBL/GenBank/DDBJ whole genome shotgun (WGS) entry which is preliminary data.</text>
</comment>
<dbReference type="GO" id="GO:0005524">
    <property type="term" value="F:ATP binding"/>
    <property type="evidence" value="ECO:0007669"/>
    <property type="project" value="UniProtKB-KW"/>
</dbReference>
<dbReference type="AlphaFoldDB" id="A0A7X2MVK7"/>
<dbReference type="PRINTS" id="PR01050">
    <property type="entry name" value="PYRUVTKNASE"/>
</dbReference>
<evidence type="ECO:0000256" key="12">
    <source>
        <dbReference type="ARBA" id="ARBA00023152"/>
    </source>
</evidence>
<evidence type="ECO:0000313" key="16">
    <source>
        <dbReference type="EMBL" id="MSR89893.1"/>
    </source>
</evidence>
<dbReference type="InterPro" id="IPR015793">
    <property type="entry name" value="Pyrv_Knase_brl"/>
</dbReference>
<dbReference type="Proteomes" id="UP000460287">
    <property type="component" value="Unassembled WGS sequence"/>
</dbReference>
<dbReference type="Gene3D" id="2.40.33.10">
    <property type="entry name" value="PK beta-barrel domain-like"/>
    <property type="match status" value="1"/>
</dbReference>
<dbReference type="EC" id="2.7.1.40" evidence="4 14"/>
<proteinExistence type="inferred from homology"/>
<keyword evidence="7" id="KW-0479">Metal-binding</keyword>
<reference evidence="16 17" key="1">
    <citation type="submission" date="2019-08" db="EMBL/GenBank/DDBJ databases">
        <title>In-depth cultivation of the pig gut microbiome towards novel bacterial diversity and tailored functional studies.</title>
        <authorList>
            <person name="Wylensek D."/>
            <person name="Hitch T.C.A."/>
            <person name="Clavel T."/>
        </authorList>
    </citation>
    <scope>NUCLEOTIDE SEQUENCE [LARGE SCALE GENOMIC DNA]</scope>
    <source>
        <strain evidence="16 17">WCA-383-APC-5B</strain>
    </source>
</reference>
<sequence length="363" mass="41006">MINVLWRKAMYIVATLGPKTISDNAIQKLIGAGIEAFRINMSHISKDNIKRIVGFIKSNYPDVKIIGDITGKKVRVSEKLKDGFKITKGEEVIFTVEDQYDKLKKQLVDSKLKIIPLNIKQAIIEGLEINDIYIKDGRYRLAVMGRKGSVIQCRADSTIYITKGKSCTIKSIDRSNMDIPDRDIEDIEFLMKNDVDIVLLSFISSAEDIRKYKEKINAISSRINKSIEIWAKVETKDGVKNILDICSETDTIVFGRGDMSAEGGILNLPLYQWEICRSLHKSGKMFIVATNIMDNVSLKGRPSTSELNDIFTMMKNGVNGFMLTSETSVSTNGPLAVRYLCKACNRYSNILNKRKIKNDVRRK</sequence>
<protein>
    <recommendedName>
        <fullName evidence="5 14">Pyruvate kinase</fullName>
        <ecNumber evidence="4 14">2.7.1.40</ecNumber>
    </recommendedName>
</protein>
<dbReference type="InterPro" id="IPR015806">
    <property type="entry name" value="Pyrv_Knase_insert_dom_sf"/>
</dbReference>
<keyword evidence="17" id="KW-1185">Reference proteome</keyword>
<dbReference type="Gene3D" id="3.20.20.60">
    <property type="entry name" value="Phosphoenolpyruvate-binding domains"/>
    <property type="match status" value="1"/>
</dbReference>
<evidence type="ECO:0000256" key="3">
    <source>
        <dbReference type="ARBA" id="ARBA00008663"/>
    </source>
</evidence>
<dbReference type="InterPro" id="IPR040442">
    <property type="entry name" value="Pyrv_kinase-like_dom_sf"/>
</dbReference>
<evidence type="ECO:0000256" key="5">
    <source>
        <dbReference type="ARBA" id="ARBA00018587"/>
    </source>
</evidence>
<evidence type="ECO:0000313" key="17">
    <source>
        <dbReference type="Proteomes" id="UP000460287"/>
    </source>
</evidence>
<comment type="similarity">
    <text evidence="3 14">Belongs to the pyruvate kinase family.</text>
</comment>
<dbReference type="GO" id="GO:0030955">
    <property type="term" value="F:potassium ion binding"/>
    <property type="evidence" value="ECO:0007669"/>
    <property type="project" value="InterPro"/>
</dbReference>
<keyword evidence="8" id="KW-0547">Nucleotide-binding</keyword>
<gene>
    <name evidence="16" type="ORF">FYJ33_00320</name>
</gene>
<evidence type="ECO:0000256" key="1">
    <source>
        <dbReference type="ARBA" id="ARBA00001958"/>
    </source>
</evidence>
<keyword evidence="13" id="KW-0670">Pyruvate</keyword>
<name>A0A7X2MVK7_9CLOT</name>